<evidence type="ECO:0000256" key="4">
    <source>
        <dbReference type="ARBA" id="ARBA00022801"/>
    </source>
</evidence>
<proteinExistence type="predicted"/>
<comment type="caution">
    <text evidence="9">The sequence shown here is derived from an EMBL/GenBank/DDBJ whole genome shotgun (WGS) entry which is preliminary data.</text>
</comment>
<dbReference type="GO" id="GO:0046872">
    <property type="term" value="F:metal ion binding"/>
    <property type="evidence" value="ECO:0007669"/>
    <property type="project" value="UniProtKB-KW"/>
</dbReference>
<feature type="non-terminal residue" evidence="9">
    <location>
        <position position="193"/>
    </location>
</feature>
<dbReference type="InterPro" id="IPR036397">
    <property type="entry name" value="RNaseH_sf"/>
</dbReference>
<dbReference type="SUPFAM" id="SSF53098">
    <property type="entry name" value="Ribonuclease H-like"/>
    <property type="match status" value="1"/>
</dbReference>
<dbReference type="GO" id="GO:0016787">
    <property type="term" value="F:hydrolase activity"/>
    <property type="evidence" value="ECO:0007669"/>
    <property type="project" value="UniProtKB-KW"/>
</dbReference>
<keyword evidence="7" id="KW-0233">DNA recombination</keyword>
<keyword evidence="10" id="KW-1185">Reference proteome</keyword>
<dbReference type="InterPro" id="IPR012337">
    <property type="entry name" value="RNaseH-like_sf"/>
</dbReference>
<dbReference type="PANTHER" id="PTHR42648:SF11">
    <property type="entry name" value="TRANSPOSON TY4-P GAG-POL POLYPROTEIN"/>
    <property type="match status" value="1"/>
</dbReference>
<accession>A0A4S8EJX5</accession>
<evidence type="ECO:0000313" key="10">
    <source>
        <dbReference type="Proteomes" id="UP000308917"/>
    </source>
</evidence>
<dbReference type="GO" id="GO:0004519">
    <property type="term" value="F:endonuclease activity"/>
    <property type="evidence" value="ECO:0007669"/>
    <property type="project" value="UniProtKB-KW"/>
</dbReference>
<dbReference type="GO" id="GO:0003676">
    <property type="term" value="F:nucleic acid binding"/>
    <property type="evidence" value="ECO:0007669"/>
    <property type="project" value="InterPro"/>
</dbReference>
<evidence type="ECO:0000256" key="3">
    <source>
        <dbReference type="ARBA" id="ARBA00022759"/>
    </source>
</evidence>
<dbReference type="Proteomes" id="UP000308917">
    <property type="component" value="Unassembled WGS sequence"/>
</dbReference>
<organism evidence="9 10">
    <name type="scientific">Lampropedia puyangensis</name>
    <dbReference type="NCBI Taxonomy" id="1330072"/>
    <lineage>
        <taxon>Bacteria</taxon>
        <taxon>Pseudomonadati</taxon>
        <taxon>Pseudomonadota</taxon>
        <taxon>Betaproteobacteria</taxon>
        <taxon>Burkholderiales</taxon>
        <taxon>Comamonadaceae</taxon>
        <taxon>Lampropedia</taxon>
    </lineage>
</organism>
<keyword evidence="6" id="KW-0229">DNA integration</keyword>
<evidence type="ECO:0000256" key="2">
    <source>
        <dbReference type="ARBA" id="ARBA00022723"/>
    </source>
</evidence>
<dbReference type="EMBL" id="STFG01000062">
    <property type="protein sequence ID" value="THT94827.1"/>
    <property type="molecule type" value="Genomic_DNA"/>
</dbReference>
<evidence type="ECO:0000256" key="5">
    <source>
        <dbReference type="ARBA" id="ARBA00022842"/>
    </source>
</evidence>
<dbReference type="OrthoDB" id="5414302at2"/>
<evidence type="ECO:0000256" key="6">
    <source>
        <dbReference type="ARBA" id="ARBA00022908"/>
    </source>
</evidence>
<gene>
    <name evidence="9" type="ORF">E9531_17360</name>
</gene>
<dbReference type="Pfam" id="PF00665">
    <property type="entry name" value="rve"/>
    <property type="match status" value="1"/>
</dbReference>
<keyword evidence="1" id="KW-0540">Nuclease</keyword>
<dbReference type="PROSITE" id="PS50994">
    <property type="entry name" value="INTEGRASE"/>
    <property type="match status" value="1"/>
</dbReference>
<evidence type="ECO:0000259" key="8">
    <source>
        <dbReference type="PROSITE" id="PS50994"/>
    </source>
</evidence>
<keyword evidence="4" id="KW-0378">Hydrolase</keyword>
<dbReference type="InterPro" id="IPR001584">
    <property type="entry name" value="Integrase_cat-core"/>
</dbReference>
<dbReference type="InterPro" id="IPR039537">
    <property type="entry name" value="Retrotran_Ty1/copia-like"/>
</dbReference>
<dbReference type="RefSeq" id="WP_136575025.1">
    <property type="nucleotide sequence ID" value="NZ_STFG01000062.1"/>
</dbReference>
<dbReference type="AlphaFoldDB" id="A0A4S8EJX5"/>
<dbReference type="Gene3D" id="3.30.420.10">
    <property type="entry name" value="Ribonuclease H-like superfamily/Ribonuclease H"/>
    <property type="match status" value="1"/>
</dbReference>
<evidence type="ECO:0000256" key="7">
    <source>
        <dbReference type="ARBA" id="ARBA00023172"/>
    </source>
</evidence>
<reference evidence="9 10" key="1">
    <citation type="journal article" date="2015" name="Antonie Van Leeuwenhoek">
        <title>Lampropedia puyangensis sp. nov., isolated from symptomatic bark of Populus ? euramericana canker and emended description of Lampropedia hyalina (Ehrenberg 1832) Lee et al. 2004.</title>
        <authorList>
            <person name="Li Y."/>
            <person name="Wang T."/>
            <person name="Piao C.G."/>
            <person name="Wang L.F."/>
            <person name="Tian G.Z."/>
            <person name="Zhu T.H."/>
            <person name="Guo M.W."/>
        </authorList>
    </citation>
    <scope>NUCLEOTIDE SEQUENCE [LARGE SCALE GENOMIC DNA]</scope>
    <source>
        <strain evidence="9 10">2-bin</strain>
    </source>
</reference>
<feature type="domain" description="Integrase catalytic" evidence="8">
    <location>
        <begin position="1"/>
        <end position="175"/>
    </location>
</feature>
<feature type="non-terminal residue" evidence="9">
    <location>
        <position position="1"/>
    </location>
</feature>
<protein>
    <submittedName>
        <fullName evidence="9">Transposase family protein</fullName>
    </submittedName>
</protein>
<keyword evidence="2" id="KW-0479">Metal-binding</keyword>
<dbReference type="GO" id="GO:0006310">
    <property type="term" value="P:DNA recombination"/>
    <property type="evidence" value="ECO:0007669"/>
    <property type="project" value="UniProtKB-KW"/>
</dbReference>
<dbReference type="PANTHER" id="PTHR42648">
    <property type="entry name" value="TRANSPOSASE, PUTATIVE-RELATED"/>
    <property type="match status" value="1"/>
</dbReference>
<evidence type="ECO:0000313" key="9">
    <source>
        <dbReference type="EMBL" id="THT94827.1"/>
    </source>
</evidence>
<name>A0A4S8EJX5_9BURK</name>
<dbReference type="GO" id="GO:0015074">
    <property type="term" value="P:DNA integration"/>
    <property type="evidence" value="ECO:0007669"/>
    <property type="project" value="UniProtKB-KW"/>
</dbReference>
<keyword evidence="3" id="KW-0255">Endonuclease</keyword>
<evidence type="ECO:0000256" key="1">
    <source>
        <dbReference type="ARBA" id="ARBA00022722"/>
    </source>
</evidence>
<keyword evidence="5" id="KW-0460">Magnesium</keyword>
<sequence length="193" mass="22452">PGYVHVDIKYLPQMQDEASRSYLFVAIDRATRWVFVQIKNSKTAANAKAFLKALDKACPLYIRKILTDNGKEFTDRLFSGKRSEQGRQPTGEHEFDQLCQELGIEHRLTPVRSPQTNGMVERFNGRISQVLKSHHFHDSEDLQSTLTRYVHLYNHQFPQRALDAKSPINAMKEWYESTPELFKFKPNNRQGID</sequence>